<accession>A0A8J8SJB4</accession>
<keyword evidence="3" id="KW-1185">Reference proteome</keyword>
<gene>
    <name evidence="2" type="ORF">HZI73_25755</name>
</gene>
<dbReference type="SUPFAM" id="SSF63825">
    <property type="entry name" value="YWTD domain"/>
    <property type="match status" value="1"/>
</dbReference>
<dbReference type="EMBL" id="CP058649">
    <property type="protein sequence ID" value="QUI25496.1"/>
    <property type="molecule type" value="Genomic_DNA"/>
</dbReference>
<dbReference type="KEGG" id="vpy:HZI73_25755"/>
<evidence type="ECO:0000313" key="3">
    <source>
        <dbReference type="Proteomes" id="UP000683246"/>
    </source>
</evidence>
<dbReference type="InterPro" id="IPR032485">
    <property type="entry name" value="LRP1-like_beta_prop"/>
</dbReference>
<dbReference type="PANTHER" id="PTHR32256">
    <property type="match status" value="1"/>
</dbReference>
<dbReference type="AlphaFoldDB" id="A0A8J8SJB4"/>
<evidence type="ECO:0000313" key="2">
    <source>
        <dbReference type="EMBL" id="QUI25496.1"/>
    </source>
</evidence>
<dbReference type="InterPro" id="IPR053369">
    <property type="entry name" value="SrfA-induced_signal"/>
</dbReference>
<feature type="domain" description="Prolow-density lipoprotein receptor-related protein 1-like beta-propeller" evidence="1">
    <location>
        <begin position="61"/>
        <end position="282"/>
    </location>
</feature>
<name>A0A8J8SJB4_9FIRM</name>
<dbReference type="Proteomes" id="UP000683246">
    <property type="component" value="Chromosome"/>
</dbReference>
<evidence type="ECO:0000259" key="1">
    <source>
        <dbReference type="Pfam" id="PF16472"/>
    </source>
</evidence>
<dbReference type="InterPro" id="IPR011042">
    <property type="entry name" value="6-blade_b-propeller_TolB-like"/>
</dbReference>
<protein>
    <submittedName>
        <fullName evidence="2">DUF5050 domain-containing protein</fullName>
    </submittedName>
</protein>
<dbReference type="SUPFAM" id="SSF69304">
    <property type="entry name" value="Tricorn protease N-terminal domain"/>
    <property type="match status" value="2"/>
</dbReference>
<dbReference type="PROSITE" id="PS51257">
    <property type="entry name" value="PROKAR_LIPOPROTEIN"/>
    <property type="match status" value="1"/>
</dbReference>
<organism evidence="2 3">
    <name type="scientific">Vallitalea pronyensis</name>
    <dbReference type="NCBI Taxonomy" id="1348613"/>
    <lineage>
        <taxon>Bacteria</taxon>
        <taxon>Bacillati</taxon>
        <taxon>Bacillota</taxon>
        <taxon>Clostridia</taxon>
        <taxon>Lachnospirales</taxon>
        <taxon>Vallitaleaceae</taxon>
        <taxon>Vallitalea</taxon>
    </lineage>
</organism>
<dbReference type="Pfam" id="PF16472">
    <property type="entry name" value="DUF5050"/>
    <property type="match status" value="3"/>
</dbReference>
<sequence length="890" mass="104939">MMYKRYLFLFTTILMISLLSIGCKSKKDDHKTKSDDKVVNHVVSSANVSNEDKDGVLFATAINFDEWIYFGNPDDRHRIYRMHVDGSGLTKIVDARMEGFHDLKEWVYYLDTTQPHTPAKLARVKWDGSEKEVLVEENVEMFQQSDDYIIYAFENNIYRINLDGSANMKVVSSDEKVCYMKVFDHVIYYSTSEGLFSITEDGVNQYLIAEGEFPRFDVKNHKIYYNDDKLYSMSLKGIEEKVVIDKRLDNTFIWQDSIYYNEGDDLYQVNIHTGDTHKIYVDSYLNHYYEKDDKIYFYGHNRIWRVHQDLSTKEIVLGTGEEYLARMFIEVDDRIITKNVDMEENVSHQMAYKLFELKDDDSSKKLSDVAIQLFESKHGKILYTDAKDKKLYELDITTNDKALVLDKMIGSFMSYKDMIYYTDIQEGFRLYAYDRGTGQHINITNIPVTNIKRTQDRLYFLDNRKRMGILDVHNSIPRYIDLFTTKYDVIGDTIYYKNEDDLGRLYRIQDDGTGKERLTDYPVVDIYAHQEDIFNYENDHYANKGQVYYVIKQGANLLYSIHNDTKISKFLDIVSMDLVDITIMDGILYMHIASEGGSYYVLEKYVDELSYKVFYDIEKQSSDHRKYFVYQVDDQVGYLYGYDEKNNEMALVIDQLIMDFQIEDDWIYYSSFDSKGNYRPSINRYHMNDHKIENAIHVLEDNVRTFDFKVQDNTIYYCYDGAHHLFKKDMETNQVITLSSDCMRLGAIVDGWIYYEDSLDNPKVLRVKLDGSSTEVLTSIKRRFIYATPQYLYYLFVTEETTQKGILIKKNLETHEQQVVMEQLQWRDLVLVNEHLYYKNNGLHAYNFNTGIKRNVYTGIVDDFTLHGQELHLSIQDGEKNKTVTIPLDQ</sequence>
<reference evidence="2" key="1">
    <citation type="submission" date="2020-07" db="EMBL/GenBank/DDBJ databases">
        <title>Vallitalea pronyensis genome.</title>
        <authorList>
            <person name="Postec A."/>
        </authorList>
    </citation>
    <scope>NUCLEOTIDE SEQUENCE</scope>
    <source>
        <strain evidence="2">FatNI3</strain>
    </source>
</reference>
<feature type="domain" description="Prolow-density lipoprotein receptor-related protein 1-like beta-propeller" evidence="1">
    <location>
        <begin position="542"/>
        <end position="841"/>
    </location>
</feature>
<dbReference type="Gene3D" id="2.120.10.30">
    <property type="entry name" value="TolB, C-terminal domain"/>
    <property type="match status" value="2"/>
</dbReference>
<dbReference type="PANTHER" id="PTHR32256:SF17">
    <property type="entry name" value="EGF-LIKE DOMAIN-CONTAINING PROTEIN"/>
    <property type="match status" value="1"/>
</dbReference>
<feature type="domain" description="Prolow-density lipoprotein receptor-related protein 1-like beta-propeller" evidence="1">
    <location>
        <begin position="289"/>
        <end position="536"/>
    </location>
</feature>
<proteinExistence type="predicted"/>